<keyword evidence="3 5" id="KW-0479">Metal-binding</keyword>
<dbReference type="Proteomes" id="UP001428817">
    <property type="component" value="Unassembled WGS sequence"/>
</dbReference>
<dbReference type="InterPro" id="IPR019832">
    <property type="entry name" value="Mn/Fe_SOD_C"/>
</dbReference>
<keyword evidence="4 5" id="KW-0560">Oxidoreductase</keyword>
<dbReference type="PIRSF" id="PIRSF000349">
    <property type="entry name" value="SODismutase"/>
    <property type="match status" value="1"/>
</dbReference>
<dbReference type="Pfam" id="PF02777">
    <property type="entry name" value="Sod_Fe_C"/>
    <property type="match status" value="1"/>
</dbReference>
<dbReference type="PROSITE" id="PS00088">
    <property type="entry name" value="SOD_MN"/>
    <property type="match status" value="1"/>
</dbReference>
<dbReference type="SUPFAM" id="SSF54719">
    <property type="entry name" value="Fe,Mn superoxide dismutase (SOD), C-terminal domain"/>
    <property type="match status" value="1"/>
</dbReference>
<evidence type="ECO:0000256" key="4">
    <source>
        <dbReference type="ARBA" id="ARBA00023002"/>
    </source>
</evidence>
<dbReference type="PRINTS" id="PR01703">
    <property type="entry name" value="MNSODISMTASE"/>
</dbReference>
<comment type="catalytic activity">
    <reaction evidence="5">
        <text>2 superoxide + 2 H(+) = H2O2 + O2</text>
        <dbReference type="Rhea" id="RHEA:20696"/>
        <dbReference type="ChEBI" id="CHEBI:15378"/>
        <dbReference type="ChEBI" id="CHEBI:15379"/>
        <dbReference type="ChEBI" id="CHEBI:16240"/>
        <dbReference type="ChEBI" id="CHEBI:18421"/>
        <dbReference type="EC" id="1.15.1.1"/>
    </reaction>
</comment>
<evidence type="ECO:0000256" key="3">
    <source>
        <dbReference type="ARBA" id="ARBA00022723"/>
    </source>
</evidence>
<dbReference type="EMBL" id="BAABJP010000043">
    <property type="protein sequence ID" value="GAA5169883.1"/>
    <property type="molecule type" value="Genomic_DNA"/>
</dbReference>
<feature type="domain" description="Manganese/iron superoxide dismutase C-terminal" evidence="7">
    <location>
        <begin position="92"/>
        <end position="194"/>
    </location>
</feature>
<dbReference type="EC" id="1.15.1.1" evidence="2 5"/>
<protein>
    <recommendedName>
        <fullName evidence="2 5">Superoxide dismutase</fullName>
        <ecNumber evidence="2 5">1.15.1.1</ecNumber>
    </recommendedName>
</protein>
<organism evidence="8 9">
    <name type="scientific">Pseudonocardia eucalypti</name>
    <dbReference type="NCBI Taxonomy" id="648755"/>
    <lineage>
        <taxon>Bacteria</taxon>
        <taxon>Bacillati</taxon>
        <taxon>Actinomycetota</taxon>
        <taxon>Actinomycetes</taxon>
        <taxon>Pseudonocardiales</taxon>
        <taxon>Pseudonocardiaceae</taxon>
        <taxon>Pseudonocardia</taxon>
    </lineage>
</organism>
<feature type="domain" description="Manganese/iron superoxide dismutase N-terminal" evidence="6">
    <location>
        <begin position="3"/>
        <end position="83"/>
    </location>
</feature>
<gene>
    <name evidence="8" type="ORF">GCM10023321_66160</name>
</gene>
<dbReference type="InterPro" id="IPR036324">
    <property type="entry name" value="Mn/Fe_SOD_N_sf"/>
</dbReference>
<dbReference type="InterPro" id="IPR019833">
    <property type="entry name" value="Mn/Fe_SOD_BS"/>
</dbReference>
<comment type="similarity">
    <text evidence="1 5">Belongs to the iron/manganese superoxide dismutase family.</text>
</comment>
<dbReference type="PANTHER" id="PTHR11404">
    <property type="entry name" value="SUPEROXIDE DISMUTASE 2"/>
    <property type="match status" value="1"/>
</dbReference>
<comment type="caution">
    <text evidence="8">The sequence shown here is derived from an EMBL/GenBank/DDBJ whole genome shotgun (WGS) entry which is preliminary data.</text>
</comment>
<dbReference type="PANTHER" id="PTHR11404:SF6">
    <property type="entry name" value="SUPEROXIDE DISMUTASE [MN], MITOCHONDRIAL"/>
    <property type="match status" value="1"/>
</dbReference>
<dbReference type="InterPro" id="IPR050265">
    <property type="entry name" value="Fe/Mn_Superoxide_Dismutase"/>
</dbReference>
<dbReference type="InterPro" id="IPR019831">
    <property type="entry name" value="Mn/Fe_SOD_N"/>
</dbReference>
<evidence type="ECO:0000256" key="5">
    <source>
        <dbReference type="RuleBase" id="RU000414"/>
    </source>
</evidence>
<dbReference type="InterPro" id="IPR001189">
    <property type="entry name" value="Mn/Fe_SOD"/>
</dbReference>
<dbReference type="Gene3D" id="1.10.287.990">
    <property type="entry name" value="Fe,Mn superoxide dismutase (SOD) domain"/>
    <property type="match status" value="1"/>
</dbReference>
<name>A0ABP9R072_9PSEU</name>
<evidence type="ECO:0000313" key="8">
    <source>
        <dbReference type="EMBL" id="GAA5169883.1"/>
    </source>
</evidence>
<evidence type="ECO:0000256" key="2">
    <source>
        <dbReference type="ARBA" id="ARBA00012682"/>
    </source>
</evidence>
<dbReference type="SUPFAM" id="SSF46609">
    <property type="entry name" value="Fe,Mn superoxide dismutase (SOD), N-terminal domain"/>
    <property type="match status" value="1"/>
</dbReference>
<evidence type="ECO:0000256" key="1">
    <source>
        <dbReference type="ARBA" id="ARBA00008714"/>
    </source>
</evidence>
<evidence type="ECO:0000259" key="6">
    <source>
        <dbReference type="Pfam" id="PF00081"/>
    </source>
</evidence>
<dbReference type="InterPro" id="IPR036314">
    <property type="entry name" value="SOD_C_sf"/>
</dbReference>
<dbReference type="Gene3D" id="3.55.40.20">
    <property type="entry name" value="Iron/manganese superoxide dismutase, C-terminal domain"/>
    <property type="match status" value="1"/>
</dbReference>
<keyword evidence="9" id="KW-1185">Reference proteome</keyword>
<accession>A0ABP9R072</accession>
<reference evidence="9" key="1">
    <citation type="journal article" date="2019" name="Int. J. Syst. Evol. Microbiol.">
        <title>The Global Catalogue of Microorganisms (GCM) 10K type strain sequencing project: providing services to taxonomists for standard genome sequencing and annotation.</title>
        <authorList>
            <consortium name="The Broad Institute Genomics Platform"/>
            <consortium name="The Broad Institute Genome Sequencing Center for Infectious Disease"/>
            <person name="Wu L."/>
            <person name="Ma J."/>
        </authorList>
    </citation>
    <scope>NUCLEOTIDE SEQUENCE [LARGE SCALE GENOMIC DNA]</scope>
    <source>
        <strain evidence="9">JCM 18303</strain>
    </source>
</reference>
<proteinExistence type="inferred from homology"/>
<evidence type="ECO:0000313" key="9">
    <source>
        <dbReference type="Proteomes" id="UP001428817"/>
    </source>
</evidence>
<comment type="function">
    <text evidence="5">Destroys radicals which are normally produced within the cells and which are toxic to biological systems.</text>
</comment>
<dbReference type="RefSeq" id="WP_185063499.1">
    <property type="nucleotide sequence ID" value="NZ_BAABJP010000043.1"/>
</dbReference>
<evidence type="ECO:0000259" key="7">
    <source>
        <dbReference type="Pfam" id="PF02777"/>
    </source>
</evidence>
<dbReference type="Pfam" id="PF00081">
    <property type="entry name" value="Sod_Fe_N"/>
    <property type="match status" value="1"/>
</dbReference>
<sequence>MAEYVLPELDYDYGALEPAISGEIMELHHSKHHATYVKGANDALEKLGNARASGDYGPIVGVQKSLGFNLAGHANHTVFWKNLTPVSSSGSPDGELAAAIDQDFGSFDKLREHMTAVSTTIQGSGWGVLAWEPIGQKLIVQQLYDHQSNLSISSHALLMFDMWEHAFYLQYRNVKADYVKALWTVVNWADVAERFAAARAASTVSV</sequence>